<evidence type="ECO:0000256" key="8">
    <source>
        <dbReference type="RuleBase" id="RU361185"/>
    </source>
</evidence>
<comment type="caution">
    <text evidence="7">Lacks conserved residue(s) required for the propagation of feature annotation.</text>
</comment>
<dbReference type="InterPro" id="IPR030459">
    <property type="entry name" value="Glyco_hydro_31_CS"/>
</dbReference>
<dbReference type="Gene3D" id="3.20.20.80">
    <property type="entry name" value="Glycosidases"/>
    <property type="match status" value="1"/>
</dbReference>
<dbReference type="InterPro" id="IPR017853">
    <property type="entry name" value="GH"/>
</dbReference>
<comment type="similarity">
    <text evidence="2 8">Belongs to the glycosyl hydrolase 31 family.</text>
</comment>
<dbReference type="EMBL" id="JARBHB010000001">
    <property type="protein sequence ID" value="KAJ8897947.1"/>
    <property type="molecule type" value="Genomic_DNA"/>
</dbReference>
<comment type="subcellular location">
    <subcellularLocation>
        <location evidence="1">Endomembrane system</location>
    </subcellularLocation>
</comment>
<evidence type="ECO:0000256" key="6">
    <source>
        <dbReference type="ARBA" id="ARBA00023295"/>
    </source>
</evidence>
<dbReference type="InterPro" id="IPR017957">
    <property type="entry name" value="P_trefoil_CS"/>
</dbReference>
<keyword evidence="12" id="KW-1185">Reference proteome</keyword>
<accession>A0ABQ9IMQ2</accession>
<protein>
    <recommendedName>
        <fullName evidence="10">P-type domain-containing protein</fullName>
    </recommendedName>
</protein>
<evidence type="ECO:0000256" key="3">
    <source>
        <dbReference type="ARBA" id="ARBA00022801"/>
    </source>
</evidence>
<keyword evidence="4" id="KW-0472">Membrane</keyword>
<dbReference type="CDD" id="cd14752">
    <property type="entry name" value="GH31_N"/>
    <property type="match status" value="1"/>
</dbReference>
<dbReference type="Proteomes" id="UP001159363">
    <property type="component" value="Chromosome 1"/>
</dbReference>
<dbReference type="InterPro" id="IPR011013">
    <property type="entry name" value="Gal_mutarotase_sf_dom"/>
</dbReference>
<evidence type="ECO:0000256" key="5">
    <source>
        <dbReference type="ARBA" id="ARBA00023157"/>
    </source>
</evidence>
<dbReference type="Gene3D" id="2.60.40.1760">
    <property type="entry name" value="glycosyl hydrolase (family 31)"/>
    <property type="match status" value="1"/>
</dbReference>
<evidence type="ECO:0000256" key="1">
    <source>
        <dbReference type="ARBA" id="ARBA00004308"/>
    </source>
</evidence>
<dbReference type="Pfam" id="PF21365">
    <property type="entry name" value="Glyco_hydro_31_3rd"/>
    <property type="match status" value="1"/>
</dbReference>
<evidence type="ECO:0000256" key="4">
    <source>
        <dbReference type="ARBA" id="ARBA00023136"/>
    </source>
</evidence>
<dbReference type="SUPFAM" id="SSF74650">
    <property type="entry name" value="Galactose mutarotase-like"/>
    <property type="match status" value="1"/>
</dbReference>
<evidence type="ECO:0000313" key="12">
    <source>
        <dbReference type="Proteomes" id="UP001159363"/>
    </source>
</evidence>
<keyword evidence="5" id="KW-1015">Disulfide bond</keyword>
<feature type="domain" description="P-type" evidence="10">
    <location>
        <begin position="36"/>
        <end position="88"/>
    </location>
</feature>
<dbReference type="InterPro" id="IPR048395">
    <property type="entry name" value="Glyco_hydro_31_C"/>
</dbReference>
<dbReference type="PROSITE" id="PS00025">
    <property type="entry name" value="P_TREFOIL_1"/>
    <property type="match status" value="1"/>
</dbReference>
<dbReference type="SMART" id="SM00018">
    <property type="entry name" value="PD"/>
    <property type="match status" value="1"/>
</dbReference>
<dbReference type="InterPro" id="IPR000322">
    <property type="entry name" value="Glyco_hydro_31_TIM"/>
</dbReference>
<evidence type="ECO:0000313" key="11">
    <source>
        <dbReference type="EMBL" id="KAJ8897947.1"/>
    </source>
</evidence>
<keyword evidence="3 8" id="KW-0378">Hydrolase</keyword>
<dbReference type="PANTHER" id="PTHR22762:SF131">
    <property type="entry name" value="GLYCOSIDE HYDROLASE FAMILY 31 N-TERMINAL DOMAIN-CONTAINING PROTEIN"/>
    <property type="match status" value="1"/>
</dbReference>
<dbReference type="PROSITE" id="PS00707">
    <property type="entry name" value="GLYCOSYL_HYDROL_F31_2"/>
    <property type="match status" value="1"/>
</dbReference>
<feature type="chain" id="PRO_5045123715" description="P-type domain-containing protein" evidence="9">
    <location>
        <begin position="19"/>
        <end position="917"/>
    </location>
</feature>
<dbReference type="InterPro" id="IPR025887">
    <property type="entry name" value="Glyco_hydro_31_N_dom"/>
</dbReference>
<dbReference type="Pfam" id="PF01055">
    <property type="entry name" value="Glyco_hydro_31_2nd"/>
    <property type="match status" value="1"/>
</dbReference>
<dbReference type="SUPFAM" id="SSF51445">
    <property type="entry name" value="(Trans)glycosidases"/>
    <property type="match status" value="1"/>
</dbReference>
<dbReference type="Pfam" id="PF13802">
    <property type="entry name" value="Gal_mutarotas_2"/>
    <property type="match status" value="1"/>
</dbReference>
<dbReference type="Pfam" id="PF00088">
    <property type="entry name" value="Trefoil"/>
    <property type="match status" value="1"/>
</dbReference>
<gene>
    <name evidence="11" type="ORF">PR048_003305</name>
</gene>
<dbReference type="PANTHER" id="PTHR22762">
    <property type="entry name" value="ALPHA-GLUCOSIDASE"/>
    <property type="match status" value="1"/>
</dbReference>
<name>A0ABQ9IMQ2_9NEOP</name>
<sequence length="917" mass="101897">MFRLVSLVVVCLAAAVAAASPHGWERQEAAGEPRADQCTGFDNSLRFDCYPEDDASEDKCKNRGCCWRPPDTSLDRVALNIPYCFYPQNYGGYKFLNISDSAFGKTAYLQRGTKSYIPNDINIIRIDAKFETQNRLHIYDPSNERWIPPLPEMPQVDTKASDPSYDFVLEESKIGFKVLRKDDSEVLFNTQDIGGLIYADQFIQMSTLLPTNYIYGLGEHRTTFPLSTKWQRFTTWNRDIAPSEYTNLYGTHPFYLAMETSGKSHGVLMFNSNAMDVLLQPTPALTYRTVGGIIDLYFFFGPTPADVVKQYTDLIGRPFLPPYWGLGFHLCRYGYKTLTETKAAMTRTQQAGIPLDTMWNDLDYMKDQNDFTYDTSNFAGLPDFVDQLHQNGMHYIPLIDPGISASEASGTYPPYDRGVELGVFVKDSAGKPFLGKVWNPQSTAFPDFTNPKALDYWKEMLTTMYKLFKFDGAWIDMNEPANFLDGSTTGCDKNTLNSPPYTPAVAGGALISRTLCMDAQQYMGKHYNVHNMYGFTETIVTTTVLAEIRQKRPFVISRSTFIGHGRYSGHWSGDISSSWSDMGWTISELLSMSIYGVSLMGADICGFNGGSTANLCQRWMELGAFYPFSRNHNTKDVNAQDPASFGTEVAESSRKALETRYTLLPYLYTLLWRAHAEGTTVQTYAIDTAFLWGSGLFIVPVLTEGTTDVTVYLPKAHWYNFYNGALLSTGGANTTLSAPLDTIPLLVRGGNILPMQTPSTTTTASRKNKFGLMVASDESGSASGSLYWDDGDSLGTYEQRICNLITFELQSSQLTGTPTHIGYTGESMVLGNITVLGVSSASSVTVNGASTSFTFDSSNKVSTLHITMLLTCVNSSMLTPPQENNGKRGETVIQKTDFESIERHHSQASLALKCTSF</sequence>
<organism evidence="11 12">
    <name type="scientific">Dryococelus australis</name>
    <dbReference type="NCBI Taxonomy" id="614101"/>
    <lineage>
        <taxon>Eukaryota</taxon>
        <taxon>Metazoa</taxon>
        <taxon>Ecdysozoa</taxon>
        <taxon>Arthropoda</taxon>
        <taxon>Hexapoda</taxon>
        <taxon>Insecta</taxon>
        <taxon>Pterygota</taxon>
        <taxon>Neoptera</taxon>
        <taxon>Polyneoptera</taxon>
        <taxon>Phasmatodea</taxon>
        <taxon>Verophasmatodea</taxon>
        <taxon>Anareolatae</taxon>
        <taxon>Phasmatidae</taxon>
        <taxon>Eurycanthinae</taxon>
        <taxon>Dryococelus</taxon>
    </lineage>
</organism>
<evidence type="ECO:0000259" key="10">
    <source>
        <dbReference type="PROSITE" id="PS51448"/>
    </source>
</evidence>
<feature type="signal peptide" evidence="9">
    <location>
        <begin position="1"/>
        <end position="18"/>
    </location>
</feature>
<dbReference type="SUPFAM" id="SSF51011">
    <property type="entry name" value="Glycosyl hydrolase domain"/>
    <property type="match status" value="1"/>
</dbReference>
<dbReference type="CDD" id="cd00111">
    <property type="entry name" value="Trefoil"/>
    <property type="match status" value="1"/>
</dbReference>
<evidence type="ECO:0000256" key="7">
    <source>
        <dbReference type="PROSITE-ProRule" id="PRU00779"/>
    </source>
</evidence>
<dbReference type="Gene3D" id="2.60.40.1180">
    <property type="entry name" value="Golgi alpha-mannosidase II"/>
    <property type="match status" value="2"/>
</dbReference>
<dbReference type="PROSITE" id="PS51448">
    <property type="entry name" value="P_TREFOIL_2"/>
    <property type="match status" value="1"/>
</dbReference>
<dbReference type="InterPro" id="IPR013780">
    <property type="entry name" value="Glyco_hydro_b"/>
</dbReference>
<dbReference type="InterPro" id="IPR044913">
    <property type="entry name" value="P_trefoil_dom_sf"/>
</dbReference>
<evidence type="ECO:0000256" key="9">
    <source>
        <dbReference type="SAM" id="SignalP"/>
    </source>
</evidence>
<evidence type="ECO:0000256" key="2">
    <source>
        <dbReference type="ARBA" id="ARBA00007806"/>
    </source>
</evidence>
<comment type="caution">
    <text evidence="11">The sequence shown here is derived from an EMBL/GenBank/DDBJ whole genome shotgun (WGS) entry which is preliminary data.</text>
</comment>
<proteinExistence type="inferred from homology"/>
<dbReference type="InterPro" id="IPR000519">
    <property type="entry name" value="P_trefoil_dom"/>
</dbReference>
<keyword evidence="6 8" id="KW-0326">Glycosidase</keyword>
<reference evidence="11 12" key="1">
    <citation type="submission" date="2023-02" db="EMBL/GenBank/DDBJ databases">
        <title>LHISI_Scaffold_Assembly.</title>
        <authorList>
            <person name="Stuart O.P."/>
            <person name="Cleave R."/>
            <person name="Magrath M.J.L."/>
            <person name="Mikheyev A.S."/>
        </authorList>
    </citation>
    <scope>NUCLEOTIDE SEQUENCE [LARGE SCALE GENOMIC DNA]</scope>
    <source>
        <strain evidence="11">Daus_M_001</strain>
        <tissue evidence="11">Leg muscle</tissue>
    </source>
</reference>
<dbReference type="Gene3D" id="4.10.110.10">
    <property type="entry name" value="Spasmolytic Protein, domain 1"/>
    <property type="match status" value="1"/>
</dbReference>
<keyword evidence="9" id="KW-0732">Signal</keyword>
<dbReference type="CDD" id="cd06602">
    <property type="entry name" value="GH31_MGAM_SI_GAA"/>
    <property type="match status" value="1"/>
</dbReference>